<dbReference type="AlphaFoldDB" id="A0A285MSH0"/>
<dbReference type="GO" id="GO:0016747">
    <property type="term" value="F:acyltransferase activity, transferring groups other than amino-acyl groups"/>
    <property type="evidence" value="ECO:0007669"/>
    <property type="project" value="InterPro"/>
</dbReference>
<dbReference type="Proteomes" id="UP000219048">
    <property type="component" value="Unassembled WGS sequence"/>
</dbReference>
<evidence type="ECO:0000259" key="1">
    <source>
        <dbReference type="PROSITE" id="PS51186"/>
    </source>
</evidence>
<dbReference type="PROSITE" id="PS51186">
    <property type="entry name" value="GNAT"/>
    <property type="match status" value="1"/>
</dbReference>
<gene>
    <name evidence="2" type="ORF">SAMN06265377_1967</name>
</gene>
<evidence type="ECO:0000313" key="2">
    <source>
        <dbReference type="EMBL" id="SNZ00149.1"/>
    </source>
</evidence>
<dbReference type="RefSeq" id="WP_097045586.1">
    <property type="nucleotide sequence ID" value="NZ_OBEH01000002.1"/>
</dbReference>
<sequence>MTTTTINQFAIKGLGLRSMDKLIHFVKQLNPNKTEELLRNRLSQMLGFDNYQCFGFYKEDKLIGMIGCWTFIKIYSGKQLAIDNVIIDAHLQSKGYGTQLLNLIETWAKNNKYESIELDAYLANNRAHKFYFGRGHKILGFHMYKKLQ</sequence>
<dbReference type="SUPFAM" id="SSF55729">
    <property type="entry name" value="Acyl-CoA N-acyltransferases (Nat)"/>
    <property type="match status" value="1"/>
</dbReference>
<evidence type="ECO:0000313" key="3">
    <source>
        <dbReference type="Proteomes" id="UP000219048"/>
    </source>
</evidence>
<dbReference type="CDD" id="cd04301">
    <property type="entry name" value="NAT_SF"/>
    <property type="match status" value="1"/>
</dbReference>
<accession>A0A285MSH0</accession>
<protein>
    <submittedName>
        <fullName evidence="2">Acetyltransferase (GNAT) family protein</fullName>
    </submittedName>
</protein>
<dbReference type="OrthoDB" id="9789603at2"/>
<dbReference type="Pfam" id="PF00583">
    <property type="entry name" value="Acetyltransf_1"/>
    <property type="match status" value="1"/>
</dbReference>
<organism evidence="2 3">
    <name type="scientific">Flagellimonas pacifica</name>
    <dbReference type="NCBI Taxonomy" id="1247520"/>
    <lineage>
        <taxon>Bacteria</taxon>
        <taxon>Pseudomonadati</taxon>
        <taxon>Bacteroidota</taxon>
        <taxon>Flavobacteriia</taxon>
        <taxon>Flavobacteriales</taxon>
        <taxon>Flavobacteriaceae</taxon>
        <taxon>Flagellimonas</taxon>
    </lineage>
</organism>
<name>A0A285MSH0_9FLAO</name>
<dbReference type="InterPro" id="IPR000182">
    <property type="entry name" value="GNAT_dom"/>
</dbReference>
<keyword evidence="3" id="KW-1185">Reference proteome</keyword>
<feature type="domain" description="N-acetyltransferase" evidence="1">
    <location>
        <begin position="9"/>
        <end position="148"/>
    </location>
</feature>
<proteinExistence type="predicted"/>
<dbReference type="InterPro" id="IPR016181">
    <property type="entry name" value="Acyl_CoA_acyltransferase"/>
</dbReference>
<dbReference type="EMBL" id="OBEH01000002">
    <property type="protein sequence ID" value="SNZ00149.1"/>
    <property type="molecule type" value="Genomic_DNA"/>
</dbReference>
<dbReference type="Gene3D" id="3.40.630.30">
    <property type="match status" value="1"/>
</dbReference>
<keyword evidence="2" id="KW-0808">Transferase</keyword>
<reference evidence="3" key="1">
    <citation type="submission" date="2017-09" db="EMBL/GenBank/DDBJ databases">
        <authorList>
            <person name="Varghese N."/>
            <person name="Submissions S."/>
        </authorList>
    </citation>
    <scope>NUCLEOTIDE SEQUENCE [LARGE SCALE GENOMIC DNA]</scope>
    <source>
        <strain evidence="3">DSM 25885</strain>
    </source>
</reference>